<feature type="compositionally biased region" description="Basic and acidic residues" evidence="1">
    <location>
        <begin position="145"/>
        <end position="163"/>
    </location>
</feature>
<keyword evidence="3" id="KW-1185">Reference proteome</keyword>
<evidence type="ECO:0008006" key="4">
    <source>
        <dbReference type="Google" id="ProtNLM"/>
    </source>
</evidence>
<dbReference type="EMBL" id="JAUPFM010000018">
    <property type="protein sequence ID" value="KAK2822026.1"/>
    <property type="molecule type" value="Genomic_DNA"/>
</dbReference>
<evidence type="ECO:0000256" key="1">
    <source>
        <dbReference type="SAM" id="MobiDB-lite"/>
    </source>
</evidence>
<sequence length="278" mass="30414">MLVPLSEINSVAFHLYPENMQECSRKSSVGSKKQPAADATSAHAETHKPNDAVTKKRVPDKLRRSPPQSLPCSVQETPKTGSLSEDVQNTEVCSPKESGTVTPRVKEADSAVVPVEELQIKTQPSAITAGTTHASPLVTSLSTHEANEDDKLTREGNAEDEPLKAPVELIIEFLRAMMDREFQVASKLCQMILIYEPNNPEASEFLPLIQKNLLEEEDAEESTDEDEDDDDDDEEDDDDDDDDDDEEDSDSDVDSPTNSSSSPSSSSSSSSSEDNEEK</sequence>
<evidence type="ECO:0000313" key="3">
    <source>
        <dbReference type="Proteomes" id="UP001187415"/>
    </source>
</evidence>
<dbReference type="PANTHER" id="PTHR21520">
    <property type="entry name" value="GLUTAMATE-RICH PROTEIN 2"/>
    <property type="match status" value="1"/>
</dbReference>
<feature type="region of interest" description="Disordered" evidence="1">
    <location>
        <begin position="21"/>
        <end position="108"/>
    </location>
</feature>
<feature type="region of interest" description="Disordered" evidence="1">
    <location>
        <begin position="215"/>
        <end position="278"/>
    </location>
</feature>
<feature type="compositionally biased region" description="Basic and acidic residues" evidence="1">
    <location>
        <begin position="44"/>
        <end position="63"/>
    </location>
</feature>
<protein>
    <recommendedName>
        <fullName evidence="4">Glutamate-rich protein 2</fullName>
    </recommendedName>
</protein>
<feature type="compositionally biased region" description="Acidic residues" evidence="1">
    <location>
        <begin position="215"/>
        <end position="253"/>
    </location>
</feature>
<proteinExistence type="predicted"/>
<name>A0AA88LQX6_CHASR</name>
<dbReference type="InterPro" id="IPR026703">
    <property type="entry name" value="ERICH2"/>
</dbReference>
<dbReference type="Proteomes" id="UP001187415">
    <property type="component" value="Unassembled WGS sequence"/>
</dbReference>
<gene>
    <name evidence="2" type="ORF">Q5P01_022091</name>
</gene>
<reference evidence="2" key="1">
    <citation type="submission" date="2023-07" db="EMBL/GenBank/DDBJ databases">
        <title>Chromosome-level Genome Assembly of Striped Snakehead (Channa striata).</title>
        <authorList>
            <person name="Liu H."/>
        </authorList>
    </citation>
    <scope>NUCLEOTIDE SEQUENCE</scope>
    <source>
        <strain evidence="2">Gz</strain>
        <tissue evidence="2">Muscle</tissue>
    </source>
</reference>
<evidence type="ECO:0000313" key="2">
    <source>
        <dbReference type="EMBL" id="KAK2822026.1"/>
    </source>
</evidence>
<accession>A0AA88LQX6</accession>
<dbReference type="AlphaFoldDB" id="A0AA88LQX6"/>
<feature type="compositionally biased region" description="Polar residues" evidence="1">
    <location>
        <begin position="128"/>
        <end position="144"/>
    </location>
</feature>
<organism evidence="2 3">
    <name type="scientific">Channa striata</name>
    <name type="common">Snakehead murrel</name>
    <name type="synonym">Ophicephalus striatus</name>
    <dbReference type="NCBI Taxonomy" id="64152"/>
    <lineage>
        <taxon>Eukaryota</taxon>
        <taxon>Metazoa</taxon>
        <taxon>Chordata</taxon>
        <taxon>Craniata</taxon>
        <taxon>Vertebrata</taxon>
        <taxon>Euteleostomi</taxon>
        <taxon>Actinopterygii</taxon>
        <taxon>Neopterygii</taxon>
        <taxon>Teleostei</taxon>
        <taxon>Neoteleostei</taxon>
        <taxon>Acanthomorphata</taxon>
        <taxon>Anabantaria</taxon>
        <taxon>Anabantiformes</taxon>
        <taxon>Channoidei</taxon>
        <taxon>Channidae</taxon>
        <taxon>Channa</taxon>
    </lineage>
</organism>
<feature type="region of interest" description="Disordered" evidence="1">
    <location>
        <begin position="128"/>
        <end position="164"/>
    </location>
</feature>
<dbReference type="PANTHER" id="PTHR21520:SF2">
    <property type="entry name" value="GLUTAMATE-RICH PROTEIN 2"/>
    <property type="match status" value="1"/>
</dbReference>
<feature type="compositionally biased region" description="Polar residues" evidence="1">
    <location>
        <begin position="66"/>
        <end position="101"/>
    </location>
</feature>
<feature type="compositionally biased region" description="Low complexity" evidence="1">
    <location>
        <begin position="254"/>
        <end position="272"/>
    </location>
</feature>
<comment type="caution">
    <text evidence="2">The sequence shown here is derived from an EMBL/GenBank/DDBJ whole genome shotgun (WGS) entry which is preliminary data.</text>
</comment>